<feature type="region of interest" description="Disordered" evidence="1">
    <location>
        <begin position="144"/>
        <end position="164"/>
    </location>
</feature>
<feature type="compositionally biased region" description="Basic and acidic residues" evidence="1">
    <location>
        <begin position="492"/>
        <end position="503"/>
    </location>
</feature>
<dbReference type="SUPFAM" id="SSF52096">
    <property type="entry name" value="ClpP/crotonase"/>
    <property type="match status" value="1"/>
</dbReference>
<feature type="compositionally biased region" description="Low complexity" evidence="1">
    <location>
        <begin position="601"/>
        <end position="614"/>
    </location>
</feature>
<dbReference type="InterPro" id="IPR051053">
    <property type="entry name" value="ECH/Chromodomain_protein"/>
</dbReference>
<evidence type="ECO:0000313" key="2">
    <source>
        <dbReference type="EMBL" id="JAS31776.1"/>
    </source>
</evidence>
<evidence type="ECO:0000256" key="1">
    <source>
        <dbReference type="SAM" id="MobiDB-lite"/>
    </source>
</evidence>
<dbReference type="PANTHER" id="PTHR43684">
    <property type="match status" value="1"/>
</dbReference>
<feature type="compositionally biased region" description="Low complexity" evidence="1">
    <location>
        <begin position="144"/>
        <end position="155"/>
    </location>
</feature>
<dbReference type="Gene3D" id="1.10.12.10">
    <property type="entry name" value="Lyase 2-enoyl-coa Hydratase, Chain A, domain 2"/>
    <property type="match status" value="1"/>
</dbReference>
<dbReference type="InterPro" id="IPR029045">
    <property type="entry name" value="ClpP/crotonase-like_dom_sf"/>
</dbReference>
<dbReference type="AlphaFoldDB" id="A0A1B6E1H7"/>
<protein>
    <submittedName>
        <fullName evidence="2">Uncharacterized protein</fullName>
    </submittedName>
</protein>
<dbReference type="Gene3D" id="3.90.226.10">
    <property type="entry name" value="2-enoyl-CoA Hydratase, Chain A, domain 1"/>
    <property type="match status" value="1"/>
</dbReference>
<dbReference type="InterPro" id="IPR014748">
    <property type="entry name" value="Enoyl-CoA_hydra_C"/>
</dbReference>
<accession>A0A1B6E1H7</accession>
<reference evidence="2" key="1">
    <citation type="submission" date="2015-12" db="EMBL/GenBank/DDBJ databases">
        <title>De novo transcriptome assembly of four potential Pierce s Disease insect vectors from Arizona vineyards.</title>
        <authorList>
            <person name="Tassone E.E."/>
        </authorList>
    </citation>
    <scope>NUCLEOTIDE SEQUENCE</scope>
</reference>
<dbReference type="EMBL" id="GEDC01005522">
    <property type="protein sequence ID" value="JAS31776.1"/>
    <property type="molecule type" value="Transcribed_RNA"/>
</dbReference>
<gene>
    <name evidence="2" type="ORF">g.16795</name>
</gene>
<name>A0A1B6E1H7_9HEMI</name>
<feature type="compositionally biased region" description="Basic and acidic residues" evidence="1">
    <location>
        <begin position="547"/>
        <end position="571"/>
    </location>
</feature>
<feature type="region of interest" description="Disordered" evidence="1">
    <location>
        <begin position="528"/>
        <end position="664"/>
    </location>
</feature>
<organism evidence="2">
    <name type="scientific">Clastoptera arizonana</name>
    <name type="common">Arizona spittle bug</name>
    <dbReference type="NCBI Taxonomy" id="38151"/>
    <lineage>
        <taxon>Eukaryota</taxon>
        <taxon>Metazoa</taxon>
        <taxon>Ecdysozoa</taxon>
        <taxon>Arthropoda</taxon>
        <taxon>Hexapoda</taxon>
        <taxon>Insecta</taxon>
        <taxon>Pterygota</taxon>
        <taxon>Neoptera</taxon>
        <taxon>Paraneoptera</taxon>
        <taxon>Hemiptera</taxon>
        <taxon>Auchenorrhyncha</taxon>
        <taxon>Cercopoidea</taxon>
        <taxon>Clastopteridae</taxon>
        <taxon>Clastoptera</taxon>
    </lineage>
</organism>
<sequence>MDLEFNDEVTVLTPVDINPANANENEYVLPNNADTDLLELKSQKAIVPNSVQNVNFTLPPHLMGRDVNNPEVDAAGTGKRIQKPRPGVKVPYRNLTSQIVSQSEIAQELLERSLKKHPYHDPPQGGDSFFAMKLAHRLATRIVPPSSSTTSSNPNIKNEEKSPDKTAMLDEHILPAGYTVNTDKTEIPDHSELLAILEGDKEPDLIPEESEILCEVKSNLEASQEINEKSKNNSVNNLESGASIEIKSVISLNTSLHRKKGLQYPLIRLNPELEKELALKQLMEFSKRKKKSFNGNNAEDIVEQRKPSENNNNFEVRIPKKRGRKRKIDTVTSVELKKRRIIKSKAEKKMHTLDARIQKKSREKLSARAERIVSKEQRNLNSKKLPQNKNMANKFEIYDLVPNETVQNGKDNVSESLQVVKRKVGRPRILKPKDIILVNKNKKIKQEKTLFNGETDIMTKKSKDKPASSRMMREINRLLGDEGAINMLYSIEEKRSPRSEPKKKMMLPSYRRKRKDLLLKTKLVKNAVLRLSSSPPQKSGKISLRHRPSEKTDEKEIQHRKMSTDSRDSHHSTTSPAHSKFVYPAKIVPADASRIIRRHSSSSSYSSRSNSPRRMSIEGDRSQLPPVFTPPLPVDGISHDKSPAEISKTPVSSKTRSSIDSVEPTSVFDKKSPMILEVSERAERLISEKCKELNIQPERTELLKKRIEYKKSITTTNIIKKNISKITPKLHAELNKNVSTNLIEGEKFIKKKRVSSSDMIDKNTALNSCLAETVKHFFNTNRTNTPVATPSTSAILSQSSTLKKIPLLSFPSSSNSAKNIDLEKKSETEDKQRFSARQTAAVHNFKEISLRRYDHLVQIILTPVSTKLKNALNVQVLRELISALNNVKKDDTCRTVLLTSTGSVFCQGVDFFSLIQHTPDKRKQAALELAAAVKDYVKTLATFTKPIIAGVHGAAVGLGVTMLPWFDMVFASDKATFHTPYAKLGQVPEGAATITLPTMLGNTATSELLLASRKLTASEASHFGLVTRILWPDSFQEELIPIIRGIATQSSQSMDATKALLRKNMCTNLEETLLSESHLLVQHWSSAECQANFKQFLEEETLALQKQRETAV</sequence>
<dbReference type="PANTHER" id="PTHR43684:SF11">
    <property type="entry name" value="CHROMO DOMAIN-CONTAINING PROTEIN"/>
    <property type="match status" value="1"/>
</dbReference>
<proteinExistence type="predicted"/>
<dbReference type="InterPro" id="IPR001753">
    <property type="entry name" value="Enoyl-CoA_hydra/iso"/>
</dbReference>
<dbReference type="CDD" id="cd06558">
    <property type="entry name" value="crotonase-like"/>
    <property type="match status" value="1"/>
</dbReference>
<dbReference type="Pfam" id="PF00378">
    <property type="entry name" value="ECH_1"/>
    <property type="match status" value="1"/>
</dbReference>
<feature type="region of interest" description="Disordered" evidence="1">
    <location>
        <begin position="492"/>
        <end position="512"/>
    </location>
</feature>
<feature type="compositionally biased region" description="Polar residues" evidence="1">
    <location>
        <begin position="649"/>
        <end position="664"/>
    </location>
</feature>